<feature type="domain" description="Four-carbon acid sugar kinase N-terminal" evidence="2">
    <location>
        <begin position="8"/>
        <end position="72"/>
    </location>
</feature>
<keyword evidence="3" id="KW-0418">Kinase</keyword>
<dbReference type="Gene3D" id="3.40.50.10840">
    <property type="entry name" value="Putative sugar-binding, N-terminal domain"/>
    <property type="match status" value="1"/>
</dbReference>
<evidence type="ECO:0000259" key="2">
    <source>
        <dbReference type="Pfam" id="PF07005"/>
    </source>
</evidence>
<dbReference type="SUPFAM" id="SSF142764">
    <property type="entry name" value="YgbK-like"/>
    <property type="match status" value="1"/>
</dbReference>
<dbReference type="KEGG" id="sbat:G4Z16_28395"/>
<dbReference type="InterPro" id="IPR010737">
    <property type="entry name" value="4-carb_acid_sugar_kinase_N"/>
</dbReference>
<keyword evidence="3" id="KW-0808">Transferase</keyword>
<gene>
    <name evidence="3" type="ORF">G4Z16_28395</name>
</gene>
<dbReference type="Pfam" id="PF07005">
    <property type="entry name" value="SBD_N"/>
    <property type="match status" value="1"/>
</dbReference>
<accession>A0A7T1TB29</accession>
<dbReference type="Proteomes" id="UP000595046">
    <property type="component" value="Chromosome"/>
</dbReference>
<name>A0A7T1TB29_9ACTN</name>
<feature type="region of interest" description="Disordered" evidence="1">
    <location>
        <begin position="106"/>
        <end position="183"/>
    </location>
</feature>
<dbReference type="AlphaFoldDB" id="A0A7T1TB29"/>
<protein>
    <submittedName>
        <fullName evidence="3">Four-carbon acid sugar kinase family protein</fullName>
    </submittedName>
</protein>
<evidence type="ECO:0000313" key="4">
    <source>
        <dbReference type="Proteomes" id="UP000595046"/>
    </source>
</evidence>
<organism evidence="3 4">
    <name type="scientific">Streptomyces bathyalis</name>
    <dbReference type="NCBI Taxonomy" id="2710756"/>
    <lineage>
        <taxon>Bacteria</taxon>
        <taxon>Bacillati</taxon>
        <taxon>Actinomycetota</taxon>
        <taxon>Actinomycetes</taxon>
        <taxon>Kitasatosporales</taxon>
        <taxon>Streptomycetaceae</taxon>
        <taxon>Streptomyces</taxon>
    </lineage>
</organism>
<dbReference type="InterPro" id="IPR037051">
    <property type="entry name" value="4-carb_acid_sugar_kinase_N_sf"/>
</dbReference>
<keyword evidence="4" id="KW-1185">Reference proteome</keyword>
<evidence type="ECO:0000256" key="1">
    <source>
        <dbReference type="SAM" id="MobiDB-lite"/>
    </source>
</evidence>
<dbReference type="EMBL" id="CP048882">
    <property type="protein sequence ID" value="QPP09682.1"/>
    <property type="molecule type" value="Genomic_DNA"/>
</dbReference>
<feature type="compositionally biased region" description="Basic residues" evidence="1">
    <location>
        <begin position="117"/>
        <end position="128"/>
    </location>
</feature>
<proteinExistence type="predicted"/>
<dbReference type="GO" id="GO:0016301">
    <property type="term" value="F:kinase activity"/>
    <property type="evidence" value="ECO:0007669"/>
    <property type="project" value="UniProtKB-KW"/>
</dbReference>
<sequence length="198" mass="20521">MSTAPAVVIVADDLSGVADSAAALAPHATTAVALRAEEDRPDADVVAVDTDSRRLPASDAAAVCAAVARRAAPVLERPWTLITDAVASREQLAPFQEDPLCTVQVAPGRGADLGRHPPGHGRTRRRLGPRTWDSRNSGAQDPSFPANASRPVSSAESAHSRDASFGSVAYSRTPEAEPGAVTDVWSEGAYGAMSQSSQ</sequence>
<evidence type="ECO:0000313" key="3">
    <source>
        <dbReference type="EMBL" id="QPP09682.1"/>
    </source>
</evidence>
<reference evidence="4" key="1">
    <citation type="submission" date="2020-02" db="EMBL/GenBank/DDBJ databases">
        <title>Streptomyces sp. ASO4wet.</title>
        <authorList>
            <person name="Risdian C."/>
            <person name="Landwehr W."/>
            <person name="Schupp P."/>
            <person name="Wink J."/>
        </authorList>
    </citation>
    <scope>NUCLEOTIDE SEQUENCE [LARGE SCALE GENOMIC DNA]</scope>
    <source>
        <strain evidence="4">ASO4wet</strain>
    </source>
</reference>